<dbReference type="InterPro" id="IPR006675">
    <property type="entry name" value="HDIG_dom"/>
</dbReference>
<dbReference type="Gene3D" id="1.10.3210.10">
    <property type="entry name" value="Hypothetical protein af1432"/>
    <property type="match status" value="2"/>
</dbReference>
<dbReference type="NCBIfam" id="TIGR00277">
    <property type="entry name" value="HDIG"/>
    <property type="match status" value="1"/>
</dbReference>
<dbReference type="SUPFAM" id="SSF109604">
    <property type="entry name" value="HD-domain/PDEase-like"/>
    <property type="match status" value="2"/>
</dbReference>
<proteinExistence type="predicted"/>
<dbReference type="PANTHER" id="PTHR43155:SF1">
    <property type="entry name" value="3'3'-CGAMP-SPECIFIC PHOSPHODIESTERASE 1"/>
    <property type="match status" value="1"/>
</dbReference>
<dbReference type="Pfam" id="PF13487">
    <property type="entry name" value="HD_5"/>
    <property type="match status" value="1"/>
</dbReference>
<dbReference type="AlphaFoldDB" id="A0A3T0D4K5"/>
<name>A0A3T0D4K5_9FIRM</name>
<dbReference type="PANTHER" id="PTHR43155">
    <property type="entry name" value="CYCLIC DI-GMP PHOSPHODIESTERASE PA4108-RELATED"/>
    <property type="match status" value="1"/>
</dbReference>
<dbReference type="EMBL" id="CP034791">
    <property type="protein sequence ID" value="AZT89995.1"/>
    <property type="molecule type" value="Genomic_DNA"/>
</dbReference>
<dbReference type="InterPro" id="IPR006674">
    <property type="entry name" value="HD_domain"/>
</dbReference>
<dbReference type="RefSeq" id="WP_127351549.1">
    <property type="nucleotide sequence ID" value="NZ_CP034791.1"/>
</dbReference>
<dbReference type="InterPro" id="IPR037522">
    <property type="entry name" value="HD_GYP_dom"/>
</dbReference>
<evidence type="ECO:0000259" key="1">
    <source>
        <dbReference type="PROSITE" id="PS51832"/>
    </source>
</evidence>
<dbReference type="InterPro" id="IPR003607">
    <property type="entry name" value="HD/PDEase_dom"/>
</dbReference>
<evidence type="ECO:0000313" key="3">
    <source>
        <dbReference type="Proteomes" id="UP000282930"/>
    </source>
</evidence>
<dbReference type="Proteomes" id="UP000282930">
    <property type="component" value="Chromosome"/>
</dbReference>
<keyword evidence="3" id="KW-1185">Reference proteome</keyword>
<dbReference type="PROSITE" id="PS51832">
    <property type="entry name" value="HD_GYP"/>
    <property type="match status" value="1"/>
</dbReference>
<accession>A0A3T0D4K5</accession>
<gene>
    <name evidence="2" type="ORF">ELD05_04635</name>
</gene>
<reference evidence="2 3" key="1">
    <citation type="submission" date="2018-12" db="EMBL/GenBank/DDBJ databases">
        <title>Genome sequence from the cellulolytic species, Caldicellulosiruptor changbaiensis.</title>
        <authorList>
            <person name="Blumer-Schuette S.E."/>
            <person name="Mendoza C."/>
        </authorList>
    </citation>
    <scope>NUCLEOTIDE SEQUENCE [LARGE SCALE GENOMIC DNA]</scope>
    <source>
        <strain evidence="2 3">CBS-Z</strain>
    </source>
</reference>
<organism evidence="2 3">
    <name type="scientific">Caldicellulosiruptor changbaiensis</name>
    <dbReference type="NCBI Taxonomy" id="1222016"/>
    <lineage>
        <taxon>Bacteria</taxon>
        <taxon>Bacillati</taxon>
        <taxon>Bacillota</taxon>
        <taxon>Bacillota incertae sedis</taxon>
        <taxon>Caldicellulosiruptorales</taxon>
        <taxon>Caldicellulosiruptoraceae</taxon>
        <taxon>Caldicellulosiruptor</taxon>
    </lineage>
</organism>
<dbReference type="CDD" id="cd00077">
    <property type="entry name" value="HDc"/>
    <property type="match status" value="2"/>
</dbReference>
<feature type="domain" description="HD-GYP" evidence="1">
    <location>
        <begin position="206"/>
        <end position="392"/>
    </location>
</feature>
<dbReference type="Pfam" id="PF01966">
    <property type="entry name" value="HD"/>
    <property type="match status" value="1"/>
</dbReference>
<sequence>MKIGVGNLLLSISYLIDIAQGRKEHAPKVTYISLQIAKQLQVEKGEIKKIYYASFLHDIGITVSDNNFYASHLDIQLAKKHCLLGYEFVRKLPLDEEISEIIKYHHDFYNGSGAFGYDYRVLPLASQIINLADQIDISMNWSKPYYLQVDDLKEWVGKNKGILFNPFIVDAFLDITDKDKFWLDLYNPQLRQIILGLLPDDEVYFNIQTMLKFSEAIALLIDNKSKFTHLHSQGLSEVVFEIAKIMGLDDETSYKLKIAGYLHDLGKMVVPNEILNKEGKLTKEEFYIIKSHPYYTKLILDQIPVFKGEISNWAGNHHERVNRSGYPEKLGKDELSLLDRVVGICDVYQALIEDRPYRKGLGQKEALSIIYDMVKNELFLEEEFELLKRAVV</sequence>
<dbReference type="KEGG" id="ccha:ELD05_04635"/>
<protein>
    <submittedName>
        <fullName evidence="2">HD domain-containing protein</fullName>
    </submittedName>
</protein>
<evidence type="ECO:0000313" key="2">
    <source>
        <dbReference type="EMBL" id="AZT89995.1"/>
    </source>
</evidence>
<dbReference type="SMART" id="SM00471">
    <property type="entry name" value="HDc"/>
    <property type="match status" value="2"/>
</dbReference>